<name>A0A0H5RJ95_9EUKA</name>
<dbReference type="AlphaFoldDB" id="A0A0H5RJ95"/>
<evidence type="ECO:0000313" key="1">
    <source>
        <dbReference type="EMBL" id="CRZ08774.1"/>
    </source>
</evidence>
<proteinExistence type="predicted"/>
<feature type="non-terminal residue" evidence="1">
    <location>
        <position position="1"/>
    </location>
</feature>
<organism evidence="1">
    <name type="scientific">Spongospora subterranea</name>
    <dbReference type="NCBI Taxonomy" id="70186"/>
    <lineage>
        <taxon>Eukaryota</taxon>
        <taxon>Sar</taxon>
        <taxon>Rhizaria</taxon>
        <taxon>Endomyxa</taxon>
        <taxon>Phytomyxea</taxon>
        <taxon>Plasmodiophorida</taxon>
        <taxon>Plasmodiophoridae</taxon>
        <taxon>Spongospora</taxon>
    </lineage>
</organism>
<feature type="non-terminal residue" evidence="1">
    <location>
        <position position="137"/>
    </location>
</feature>
<protein>
    <submittedName>
        <fullName evidence="1">Uncharacterized protein</fullName>
    </submittedName>
</protein>
<accession>A0A0H5RJ95</accession>
<dbReference type="EMBL" id="HACM01008332">
    <property type="protein sequence ID" value="CRZ08774.1"/>
    <property type="molecule type" value="Transcribed_RNA"/>
</dbReference>
<sequence>YIAGSVDSSGVQPSLPSQTEDQEWLNGCYSEFLQHCFMIKYLNALPKTSSWLEEALEGLYEEGNVVCDEVVNKGDDKCLLNSETVEELIMKFIRTVHDKKNKNFKDEEIPLIVASLFYRQTLVSLPIFWTPTKGESP</sequence>
<reference evidence="1" key="1">
    <citation type="submission" date="2015-04" db="EMBL/GenBank/DDBJ databases">
        <title>The genome sequence of the plant pathogenic Rhizarian Plasmodiophora brassicae reveals insights in its biotrophic life cycle and the origin of chitin synthesis.</title>
        <authorList>
            <person name="Schwelm A."/>
            <person name="Fogelqvist J."/>
            <person name="Knaust A."/>
            <person name="Julke S."/>
            <person name="Lilja T."/>
            <person name="Dhandapani V."/>
            <person name="Bonilla-Rosso G."/>
            <person name="Karlsson M."/>
            <person name="Shevchenko A."/>
            <person name="Choi S.R."/>
            <person name="Kim H.G."/>
            <person name="Park J.Y."/>
            <person name="Lim Y.P."/>
            <person name="Ludwig-Muller J."/>
            <person name="Dixelius C."/>
        </authorList>
    </citation>
    <scope>NUCLEOTIDE SEQUENCE</scope>
    <source>
        <tissue evidence="1">Potato root galls</tissue>
    </source>
</reference>